<gene>
    <name evidence="2" type="ORF">ElyMa_006086100</name>
</gene>
<dbReference type="Pfam" id="PF00059">
    <property type="entry name" value="Lectin_C"/>
    <property type="match status" value="1"/>
</dbReference>
<dbReference type="CDD" id="cd00037">
    <property type="entry name" value="CLECT"/>
    <property type="match status" value="1"/>
</dbReference>
<protein>
    <submittedName>
        <fullName evidence="2">C-type lectin-related protein 2</fullName>
    </submittedName>
</protein>
<sequence>MYNSDTGLCTPASFLKSGRLGEALAPNSTEGDLYAQSTCNPSDGFSLVTYGNETACIWISNFQLTYYDAQAFCVDRGAHLYVARSMEGLHLFLESKYVCYIIGLKSNDNAGDTFVWQDNGNEITYDFRNLLINEGKPRYYEQCVIIGECKFKFASKIDCREDQYNFVCQRPML</sequence>
<dbReference type="InterPro" id="IPR016186">
    <property type="entry name" value="C-type_lectin-like/link_sf"/>
</dbReference>
<evidence type="ECO:0000313" key="2">
    <source>
        <dbReference type="EMBL" id="GFR87813.1"/>
    </source>
</evidence>
<evidence type="ECO:0000259" key="1">
    <source>
        <dbReference type="PROSITE" id="PS50041"/>
    </source>
</evidence>
<dbReference type="InterPro" id="IPR001304">
    <property type="entry name" value="C-type_lectin-like"/>
</dbReference>
<accession>A0AAV4GSD8</accession>
<dbReference type="SMART" id="SM00034">
    <property type="entry name" value="CLECT"/>
    <property type="match status" value="1"/>
</dbReference>
<dbReference type="AlphaFoldDB" id="A0AAV4GSD8"/>
<name>A0AAV4GSD8_9GAST</name>
<proteinExistence type="predicted"/>
<keyword evidence="3" id="KW-1185">Reference proteome</keyword>
<dbReference type="InterPro" id="IPR016187">
    <property type="entry name" value="CTDL_fold"/>
</dbReference>
<dbReference type="EMBL" id="BMAT01012197">
    <property type="protein sequence ID" value="GFR87813.1"/>
    <property type="molecule type" value="Genomic_DNA"/>
</dbReference>
<reference evidence="2 3" key="1">
    <citation type="journal article" date="2021" name="Elife">
        <title>Chloroplast acquisition without the gene transfer in kleptoplastic sea slugs, Plakobranchus ocellatus.</title>
        <authorList>
            <person name="Maeda T."/>
            <person name="Takahashi S."/>
            <person name="Yoshida T."/>
            <person name="Shimamura S."/>
            <person name="Takaki Y."/>
            <person name="Nagai Y."/>
            <person name="Toyoda A."/>
            <person name="Suzuki Y."/>
            <person name="Arimoto A."/>
            <person name="Ishii H."/>
            <person name="Satoh N."/>
            <person name="Nishiyama T."/>
            <person name="Hasebe M."/>
            <person name="Maruyama T."/>
            <person name="Minagawa J."/>
            <person name="Obokata J."/>
            <person name="Shigenobu S."/>
        </authorList>
    </citation>
    <scope>NUCLEOTIDE SEQUENCE [LARGE SCALE GENOMIC DNA]</scope>
</reference>
<comment type="caution">
    <text evidence="2">The sequence shown here is derived from an EMBL/GenBank/DDBJ whole genome shotgun (WGS) entry which is preliminary data.</text>
</comment>
<dbReference type="PROSITE" id="PS50041">
    <property type="entry name" value="C_TYPE_LECTIN_2"/>
    <property type="match status" value="1"/>
</dbReference>
<dbReference type="Gene3D" id="3.10.100.10">
    <property type="entry name" value="Mannose-Binding Protein A, subunit A"/>
    <property type="match status" value="1"/>
</dbReference>
<dbReference type="SUPFAM" id="SSF56436">
    <property type="entry name" value="C-type lectin-like"/>
    <property type="match status" value="1"/>
</dbReference>
<feature type="domain" description="C-type lectin" evidence="1">
    <location>
        <begin position="52"/>
        <end position="169"/>
    </location>
</feature>
<evidence type="ECO:0000313" key="3">
    <source>
        <dbReference type="Proteomes" id="UP000762676"/>
    </source>
</evidence>
<dbReference type="Proteomes" id="UP000762676">
    <property type="component" value="Unassembled WGS sequence"/>
</dbReference>
<organism evidence="2 3">
    <name type="scientific">Elysia marginata</name>
    <dbReference type="NCBI Taxonomy" id="1093978"/>
    <lineage>
        <taxon>Eukaryota</taxon>
        <taxon>Metazoa</taxon>
        <taxon>Spiralia</taxon>
        <taxon>Lophotrochozoa</taxon>
        <taxon>Mollusca</taxon>
        <taxon>Gastropoda</taxon>
        <taxon>Heterobranchia</taxon>
        <taxon>Euthyneura</taxon>
        <taxon>Panpulmonata</taxon>
        <taxon>Sacoglossa</taxon>
        <taxon>Placobranchoidea</taxon>
        <taxon>Plakobranchidae</taxon>
        <taxon>Elysia</taxon>
    </lineage>
</organism>